<dbReference type="EMBL" id="NCKU01005126">
    <property type="protein sequence ID" value="RWS04980.1"/>
    <property type="molecule type" value="Genomic_DNA"/>
</dbReference>
<dbReference type="STRING" id="1965070.A0A3S3PNC9"/>
<dbReference type="InterPro" id="IPR039868">
    <property type="entry name" value="ARMD3-like"/>
</dbReference>
<comment type="subcellular location">
    <subcellularLocation>
        <location evidence="1">Membrane</location>
    </subcellularLocation>
</comment>
<evidence type="ECO:0000313" key="6">
    <source>
        <dbReference type="EMBL" id="RWS04980.1"/>
    </source>
</evidence>
<name>A0A3S3PNC9_9ACAR</name>
<evidence type="ECO:0000256" key="4">
    <source>
        <dbReference type="ARBA" id="ARBA00023136"/>
    </source>
</evidence>
<comment type="caution">
    <text evidence="6">The sequence shown here is derived from an EMBL/GenBank/DDBJ whole genome shotgun (WGS) entry which is preliminary data.</text>
</comment>
<keyword evidence="3" id="KW-1133">Transmembrane helix</keyword>
<evidence type="ECO:0000256" key="2">
    <source>
        <dbReference type="ARBA" id="ARBA00022692"/>
    </source>
</evidence>
<evidence type="ECO:0000259" key="5">
    <source>
        <dbReference type="SMART" id="SM01158"/>
    </source>
</evidence>
<protein>
    <recommendedName>
        <fullName evidence="5">Armadillo-like helical domain-containing protein</fullName>
    </recommendedName>
</protein>
<dbReference type="SMART" id="SM01158">
    <property type="entry name" value="DUF1741"/>
    <property type="match status" value="1"/>
</dbReference>
<sequence length="615" mass="70821">MSPSKKPLKEKIVQYYVCLFRKQNLDLIAVSSNDTIEWNEFFLLKANCDALKTIFENIKDDDLKEYKSRLNLLFDQSVVALIDDNQIKIANASFCTDNINDNPFIEHLMSDELFDACVKLLSTSQLRQSQGYQIILLLTIFVSYRSKSIQNVNPFTIRLSILDNEVALNGYAQVLSHSLLKFNRTFDQSKDEPSSGSILSTLTSMVGSMFVADDDMQVKESCKPSNSVLLAFYKAVHLNRNFISLLTNSQTDTNGILRNSSSNTEINNEINSDLAVLNPPSNLLVTFLEFCSIVMLHTKDEANTDTSRLCFIILTCISEDQCANAIMHDINIVFKVQLHRMRMRHRKLADETTKPLRPLSYSVLDLMVEFIVTHLRKTFLLDLFTLCLGVIRRLLCYQKRCKIRFNYAWRDLWFALIALLRYITIHEADLLKKWNIFALAYQTVNIFNLFITYGDTFLPSPQTYDDLYYEIIRMHSVFDNLYALALRYSSIDGAPYRDTSARLANCLINIKAIITHFNSKIETWSVANQVSSLTEAEVLEVIRNNYDSLTLKLQDGLDLYETYSPEKSKEAEYFAHMVKSIVIDFRENNKEITAKEQQAIMHEVLAFMSRQLSVN</sequence>
<dbReference type="InterPro" id="IPR013636">
    <property type="entry name" value="ARMH3_C"/>
</dbReference>
<dbReference type="OrthoDB" id="2012278at2759"/>
<reference evidence="6 7" key="1">
    <citation type="journal article" date="2018" name="Gigascience">
        <title>Genomes of trombidid mites reveal novel predicted allergens and laterally-transferred genes associated with secondary metabolism.</title>
        <authorList>
            <person name="Dong X."/>
            <person name="Chaisiri K."/>
            <person name="Xia D."/>
            <person name="Armstrong S.D."/>
            <person name="Fang Y."/>
            <person name="Donnelly M.J."/>
            <person name="Kadowaki T."/>
            <person name="McGarry J.W."/>
            <person name="Darby A.C."/>
            <person name="Makepeace B.L."/>
        </authorList>
    </citation>
    <scope>NUCLEOTIDE SEQUENCE [LARGE SCALE GENOMIC DNA]</scope>
    <source>
        <strain evidence="6">UoL-WK</strain>
    </source>
</reference>
<proteinExistence type="predicted"/>
<evidence type="ECO:0000256" key="1">
    <source>
        <dbReference type="ARBA" id="ARBA00004370"/>
    </source>
</evidence>
<dbReference type="Pfam" id="PF08427">
    <property type="entry name" value="ARMH3_C"/>
    <property type="match status" value="1"/>
</dbReference>
<dbReference type="AlphaFoldDB" id="A0A3S3PNC9"/>
<dbReference type="PANTHER" id="PTHR13608">
    <property type="entry name" value="ARMADILLO-LIKE HELICAL DOMAIN-CONTAINING PROTEIN 3"/>
    <property type="match status" value="1"/>
</dbReference>
<dbReference type="GO" id="GO:0005829">
    <property type="term" value="C:cytosol"/>
    <property type="evidence" value="ECO:0007669"/>
    <property type="project" value="TreeGrafter"/>
</dbReference>
<feature type="domain" description="Armadillo-like helical" evidence="5">
    <location>
        <begin position="350"/>
        <end position="589"/>
    </location>
</feature>
<keyword evidence="4" id="KW-0472">Membrane</keyword>
<accession>A0A3S3PNC9</accession>
<evidence type="ECO:0000313" key="7">
    <source>
        <dbReference type="Proteomes" id="UP000285301"/>
    </source>
</evidence>
<evidence type="ECO:0000256" key="3">
    <source>
        <dbReference type="ARBA" id="ARBA00022989"/>
    </source>
</evidence>
<keyword evidence="2" id="KW-0812">Transmembrane</keyword>
<dbReference type="Proteomes" id="UP000285301">
    <property type="component" value="Unassembled WGS sequence"/>
</dbReference>
<dbReference type="GO" id="GO:0016020">
    <property type="term" value="C:membrane"/>
    <property type="evidence" value="ECO:0007669"/>
    <property type="project" value="UniProtKB-SubCell"/>
</dbReference>
<gene>
    <name evidence="6" type="ORF">B4U79_01113</name>
</gene>
<organism evidence="6 7">
    <name type="scientific">Dinothrombium tinctorium</name>
    <dbReference type="NCBI Taxonomy" id="1965070"/>
    <lineage>
        <taxon>Eukaryota</taxon>
        <taxon>Metazoa</taxon>
        <taxon>Ecdysozoa</taxon>
        <taxon>Arthropoda</taxon>
        <taxon>Chelicerata</taxon>
        <taxon>Arachnida</taxon>
        <taxon>Acari</taxon>
        <taxon>Acariformes</taxon>
        <taxon>Trombidiformes</taxon>
        <taxon>Prostigmata</taxon>
        <taxon>Anystina</taxon>
        <taxon>Parasitengona</taxon>
        <taxon>Trombidioidea</taxon>
        <taxon>Trombidiidae</taxon>
        <taxon>Dinothrombium</taxon>
    </lineage>
</organism>
<keyword evidence="7" id="KW-1185">Reference proteome</keyword>
<dbReference type="PANTHER" id="PTHR13608:SF3">
    <property type="entry name" value="ARMADILLO-LIKE HELICAL DOMAIN-CONTAINING PROTEIN 3"/>
    <property type="match status" value="1"/>
</dbReference>